<dbReference type="EMBL" id="CP150951">
    <property type="protein sequence ID" value="WZC50464.1"/>
    <property type="molecule type" value="Genomic_DNA"/>
</dbReference>
<evidence type="ECO:0000256" key="4">
    <source>
        <dbReference type="ARBA" id="ARBA00022827"/>
    </source>
</evidence>
<keyword evidence="8" id="KW-1185">Reference proteome</keyword>
<protein>
    <submittedName>
        <fullName evidence="7">GMC oxidoreductase</fullName>
    </submittedName>
</protein>
<proteinExistence type="inferred from homology"/>
<keyword evidence="4" id="KW-0274">FAD</keyword>
<dbReference type="PANTHER" id="PTHR42784">
    <property type="entry name" value="PYRANOSE 2-OXIDASE"/>
    <property type="match status" value="1"/>
</dbReference>
<gene>
    <name evidence="7" type="ORF">AABB29_07525</name>
</gene>
<evidence type="ECO:0000256" key="2">
    <source>
        <dbReference type="ARBA" id="ARBA00010790"/>
    </source>
</evidence>
<dbReference type="Proteomes" id="UP001440612">
    <property type="component" value="Chromosome"/>
</dbReference>
<keyword evidence="5" id="KW-0560">Oxidoreductase</keyword>
<dbReference type="Gene3D" id="3.50.50.60">
    <property type="entry name" value="FAD/NAD(P)-binding domain"/>
    <property type="match status" value="2"/>
</dbReference>
<dbReference type="PANTHER" id="PTHR42784:SF1">
    <property type="entry name" value="PYRANOSE 2-OXIDASE"/>
    <property type="match status" value="1"/>
</dbReference>
<comment type="cofactor">
    <cofactor evidence="1">
        <name>FAD</name>
        <dbReference type="ChEBI" id="CHEBI:57692"/>
    </cofactor>
</comment>
<sequence length="480" mass="53498">MVHDKKYDVVIVGTGFASAFFLKRVLEGSDVSRVLVLERGQRHSYDWQLDHQRNNDLADRRPHNEAGLEKKFWNYNIGFGGGSNCWWTNTMRIHPEEFELRTRYGVGDDWPISYEDLEPYYCDAEDEMLVSGDNSSAVLFPRSRPFPQPRHRYSGVGSALKMAYPEHTFAMPTTRARVANDSRGVCCAIGRCNLCPNKAKFTIVEEMAYLFDDPRVTLILDAEVDGIETSAGLASAVTYRKGDRAFRVETDFVALGANGIFNPFILLKSGIDDGPVGRGVVEQIPIYLTVDFETAKTEGYSSFVGAVNYSFSTGPHRRNASGGFLEVVNKFEVRPHKEKWNNRAAFTFLMGDMRQDDNRVTIDPDAPDRPLVSFNDWSPYAYNGVAHIRTNIENFLAPLGVERFEVSYDLIGSHSHIEGTTVMGSDPAASVVDKDLLHHRVRNLAVLGSGAFVTSPGSNPTLTIAAMSLRSADRTILGRA</sequence>
<dbReference type="InterPro" id="IPR007867">
    <property type="entry name" value="GMC_OxRtase_C"/>
</dbReference>
<accession>A0ABZ2V7B7</accession>
<evidence type="ECO:0000256" key="5">
    <source>
        <dbReference type="ARBA" id="ARBA00023002"/>
    </source>
</evidence>
<evidence type="ECO:0000259" key="6">
    <source>
        <dbReference type="Pfam" id="PF05199"/>
    </source>
</evidence>
<dbReference type="RefSeq" id="WP_341368566.1">
    <property type="nucleotide sequence ID" value="NZ_CP150951.2"/>
</dbReference>
<dbReference type="Pfam" id="PF05199">
    <property type="entry name" value="GMC_oxred_C"/>
    <property type="match status" value="1"/>
</dbReference>
<keyword evidence="3" id="KW-0285">Flavoprotein</keyword>
<dbReference type="InterPro" id="IPR051473">
    <property type="entry name" value="P2Ox-like"/>
</dbReference>
<organism evidence="7 8">
    <name type="scientific">Yoonia phaeophyticola</name>
    <dbReference type="NCBI Taxonomy" id="3137369"/>
    <lineage>
        <taxon>Bacteria</taxon>
        <taxon>Pseudomonadati</taxon>
        <taxon>Pseudomonadota</taxon>
        <taxon>Alphaproteobacteria</taxon>
        <taxon>Rhodobacterales</taxon>
        <taxon>Paracoccaceae</taxon>
        <taxon>Yoonia</taxon>
    </lineage>
</organism>
<evidence type="ECO:0000256" key="1">
    <source>
        <dbReference type="ARBA" id="ARBA00001974"/>
    </source>
</evidence>
<dbReference type="SUPFAM" id="SSF51905">
    <property type="entry name" value="FAD/NAD(P)-binding domain"/>
    <property type="match status" value="1"/>
</dbReference>
<evidence type="ECO:0000313" key="7">
    <source>
        <dbReference type="EMBL" id="WZC50464.1"/>
    </source>
</evidence>
<comment type="similarity">
    <text evidence="2">Belongs to the GMC oxidoreductase family.</text>
</comment>
<feature type="domain" description="Glucose-methanol-choline oxidoreductase C-terminal" evidence="6">
    <location>
        <begin position="412"/>
        <end position="467"/>
    </location>
</feature>
<dbReference type="InterPro" id="IPR036188">
    <property type="entry name" value="FAD/NAD-bd_sf"/>
</dbReference>
<evidence type="ECO:0000256" key="3">
    <source>
        <dbReference type="ARBA" id="ARBA00022630"/>
    </source>
</evidence>
<name>A0ABZ2V7B7_9RHOB</name>
<reference evidence="8" key="1">
    <citation type="submission" date="2024-04" db="EMBL/GenBank/DDBJ databases">
        <title>Phylogenomic analyses of a clade within the roseobacter group suggest taxonomic reassignments of species of the genera Aestuariivita, Citreicella, Loktanella, Nautella, Pelagibaca, Ruegeria, Thalassobius, Thiobacimonas and Tropicibacter, and the proposal o.</title>
        <authorList>
            <person name="Jeon C.O."/>
        </authorList>
    </citation>
    <scope>NUCLEOTIDE SEQUENCE [LARGE SCALE GENOMIC DNA]</scope>
    <source>
        <strain evidence="8">BS5-3</strain>
    </source>
</reference>
<evidence type="ECO:0000313" key="8">
    <source>
        <dbReference type="Proteomes" id="UP001440612"/>
    </source>
</evidence>